<dbReference type="Pfam" id="PF14299">
    <property type="entry name" value="PP2"/>
    <property type="match status" value="1"/>
</dbReference>
<dbReference type="InParanoid" id="A0A1S3CQJ8"/>
<dbReference type="PANTHER" id="PTHR48478:SF1">
    <property type="entry name" value="LECTIN-LIKE"/>
    <property type="match status" value="1"/>
</dbReference>
<feature type="compositionally biased region" description="Low complexity" evidence="1">
    <location>
        <begin position="9"/>
        <end position="25"/>
    </location>
</feature>
<reference evidence="3" key="1">
    <citation type="submission" date="2025-08" db="UniProtKB">
        <authorList>
            <consortium name="RefSeq"/>
        </authorList>
    </citation>
    <scope>IDENTIFICATION</scope>
    <source>
        <tissue evidence="3">Stem</tissue>
    </source>
</reference>
<dbReference type="RefSeq" id="XP_008465530.2">
    <property type="nucleotide sequence ID" value="XM_008467308.3"/>
</dbReference>
<sequence>MGSGWSEEQAAQPQPQQQSAAANAAVRSNEHSSGNSSDNNLKEEKEKVVKGKLEEEMKLGHGFEDILKYADLPVDRSSLEKLHEQLYVGIFLNKRTKKYWLDKNLKSNCFMLFPRALSITWAEENKYWRWRPLQDSSNTIEVVELMNVCWLEIHGKMKTCELSPGICYEAAFEVMIKDPAYGWDIPVNVRVKKPDGSKQEHQENLEQRPRGRWFEIPIGNFIVRDHERGGEIEFCMFEYEGGMWKKGMVLKGVVIRSKG</sequence>
<dbReference type="eggNOG" id="KOG0017">
    <property type="taxonomic scope" value="Eukaryota"/>
</dbReference>
<dbReference type="InterPro" id="IPR052147">
    <property type="entry name" value="PP2-like/Lectin"/>
</dbReference>
<accession>A0A1S3CQJ8</accession>
<protein>
    <submittedName>
        <fullName evidence="3">Lectin-like</fullName>
    </submittedName>
</protein>
<proteinExistence type="predicted"/>
<evidence type="ECO:0000313" key="3">
    <source>
        <dbReference type="RefSeq" id="XP_008465530.2"/>
    </source>
</evidence>
<feature type="region of interest" description="Disordered" evidence="1">
    <location>
        <begin position="1"/>
        <end position="46"/>
    </location>
</feature>
<dbReference type="GO" id="GO:0030246">
    <property type="term" value="F:carbohydrate binding"/>
    <property type="evidence" value="ECO:0007669"/>
    <property type="project" value="InterPro"/>
</dbReference>
<dbReference type="PANTHER" id="PTHR48478">
    <property type="entry name" value="LECTIN-LIKE"/>
    <property type="match status" value="1"/>
</dbReference>
<dbReference type="Proteomes" id="UP001652600">
    <property type="component" value="Chromosome 12"/>
</dbReference>
<dbReference type="GeneID" id="103503156"/>
<gene>
    <name evidence="3" type="primary">LOC103503156</name>
</gene>
<dbReference type="KEGG" id="cmo:103503156"/>
<name>A0A1S3CQJ8_CUCME</name>
<organism evidence="2 3">
    <name type="scientific">Cucumis melo</name>
    <name type="common">Muskmelon</name>
    <dbReference type="NCBI Taxonomy" id="3656"/>
    <lineage>
        <taxon>Eukaryota</taxon>
        <taxon>Viridiplantae</taxon>
        <taxon>Streptophyta</taxon>
        <taxon>Embryophyta</taxon>
        <taxon>Tracheophyta</taxon>
        <taxon>Spermatophyta</taxon>
        <taxon>Magnoliopsida</taxon>
        <taxon>eudicotyledons</taxon>
        <taxon>Gunneridae</taxon>
        <taxon>Pentapetalae</taxon>
        <taxon>rosids</taxon>
        <taxon>fabids</taxon>
        <taxon>Cucurbitales</taxon>
        <taxon>Cucurbitaceae</taxon>
        <taxon>Benincaseae</taxon>
        <taxon>Cucumis</taxon>
    </lineage>
</organism>
<evidence type="ECO:0000313" key="2">
    <source>
        <dbReference type="Proteomes" id="UP001652600"/>
    </source>
</evidence>
<dbReference type="AlphaFoldDB" id="A0A1S3CQJ8"/>
<dbReference type="InterPro" id="IPR025886">
    <property type="entry name" value="PP2-like"/>
</dbReference>
<dbReference type="Gramene" id="MELO3C027112.2.1">
    <property type="protein sequence ID" value="MELO3C027112.2.1"/>
    <property type="gene ID" value="MELO3C027112.2"/>
</dbReference>
<evidence type="ECO:0000256" key="1">
    <source>
        <dbReference type="SAM" id="MobiDB-lite"/>
    </source>
</evidence>
<keyword evidence="2" id="KW-1185">Reference proteome</keyword>